<accession>A0A9N9F085</accession>
<gene>
    <name evidence="1" type="ORF">ALEPTO_LOCUS3495</name>
</gene>
<name>A0A9N9F085_9GLOM</name>
<organism evidence="1 2">
    <name type="scientific">Ambispora leptoticha</name>
    <dbReference type="NCBI Taxonomy" id="144679"/>
    <lineage>
        <taxon>Eukaryota</taxon>
        <taxon>Fungi</taxon>
        <taxon>Fungi incertae sedis</taxon>
        <taxon>Mucoromycota</taxon>
        <taxon>Glomeromycotina</taxon>
        <taxon>Glomeromycetes</taxon>
        <taxon>Archaeosporales</taxon>
        <taxon>Ambisporaceae</taxon>
        <taxon>Ambispora</taxon>
    </lineage>
</organism>
<keyword evidence="2" id="KW-1185">Reference proteome</keyword>
<evidence type="ECO:0000313" key="1">
    <source>
        <dbReference type="EMBL" id="CAG8501262.1"/>
    </source>
</evidence>
<comment type="caution">
    <text evidence="1">The sequence shown here is derived from an EMBL/GenBank/DDBJ whole genome shotgun (WGS) entry which is preliminary data.</text>
</comment>
<dbReference type="Proteomes" id="UP000789508">
    <property type="component" value="Unassembled WGS sequence"/>
</dbReference>
<dbReference type="EMBL" id="CAJVPS010000654">
    <property type="protein sequence ID" value="CAG8501262.1"/>
    <property type="molecule type" value="Genomic_DNA"/>
</dbReference>
<feature type="non-terminal residue" evidence="1">
    <location>
        <position position="1"/>
    </location>
</feature>
<sequence length="115" mass="13246">VSEAVKRKGSIDNEMNNYIKRIRDGPSPSEYAIMGWSFGQYGEDPLYLNHRPTSASGNPIAIYHPVFERFVEDCRTAVPTQETYDFVVEATLTMSAFTYKDLRTKSFHRLLEKFV</sequence>
<evidence type="ECO:0000313" key="2">
    <source>
        <dbReference type="Proteomes" id="UP000789508"/>
    </source>
</evidence>
<protein>
    <submittedName>
        <fullName evidence="1">14392_t:CDS:1</fullName>
    </submittedName>
</protein>
<proteinExistence type="predicted"/>
<reference evidence="1" key="1">
    <citation type="submission" date="2021-06" db="EMBL/GenBank/DDBJ databases">
        <authorList>
            <person name="Kallberg Y."/>
            <person name="Tangrot J."/>
            <person name="Rosling A."/>
        </authorList>
    </citation>
    <scope>NUCLEOTIDE SEQUENCE</scope>
    <source>
        <strain evidence="1">FL130A</strain>
    </source>
</reference>
<dbReference type="AlphaFoldDB" id="A0A9N9F085"/>